<dbReference type="PANTHER" id="PTHR24249:SF372">
    <property type="entry name" value="G-PROTEIN COUPLED RECEPTORS FAMILY 1 PROFILE DOMAIN-CONTAINING PROTEIN"/>
    <property type="match status" value="1"/>
</dbReference>
<dbReference type="Proteomes" id="UP001163046">
    <property type="component" value="Unassembled WGS sequence"/>
</dbReference>
<dbReference type="PROSITE" id="PS50262">
    <property type="entry name" value="G_PROTEIN_RECEP_F1_2"/>
    <property type="match status" value="1"/>
</dbReference>
<name>A0A9W9Z3V6_9CNID</name>
<dbReference type="SMART" id="SM01381">
    <property type="entry name" value="7TM_GPCR_Srsx"/>
    <property type="match status" value="1"/>
</dbReference>
<evidence type="ECO:0000256" key="5">
    <source>
        <dbReference type="ARBA" id="ARBA00023040"/>
    </source>
</evidence>
<evidence type="ECO:0000256" key="1">
    <source>
        <dbReference type="ARBA" id="ARBA00004651"/>
    </source>
</evidence>
<evidence type="ECO:0000259" key="11">
    <source>
        <dbReference type="PROSITE" id="PS50262"/>
    </source>
</evidence>
<comment type="similarity">
    <text evidence="9">Belongs to the G-protein coupled receptor 1 family.</text>
</comment>
<feature type="transmembrane region" description="Helical" evidence="10">
    <location>
        <begin position="184"/>
        <end position="205"/>
    </location>
</feature>
<feature type="transmembrane region" description="Helical" evidence="10">
    <location>
        <begin position="153"/>
        <end position="172"/>
    </location>
</feature>
<feature type="transmembrane region" description="Helical" evidence="10">
    <location>
        <begin position="275"/>
        <end position="294"/>
    </location>
</feature>
<dbReference type="GO" id="GO:0004930">
    <property type="term" value="F:G protein-coupled receptor activity"/>
    <property type="evidence" value="ECO:0007669"/>
    <property type="project" value="UniProtKB-KW"/>
</dbReference>
<evidence type="ECO:0000313" key="12">
    <source>
        <dbReference type="EMBL" id="KAJ7374587.1"/>
    </source>
</evidence>
<dbReference type="InterPro" id="IPR017452">
    <property type="entry name" value="GPCR_Rhodpsn_7TM"/>
</dbReference>
<keyword evidence="3 9" id="KW-0812">Transmembrane</keyword>
<feature type="domain" description="G-protein coupled receptors family 1 profile" evidence="11">
    <location>
        <begin position="47"/>
        <end position="292"/>
    </location>
</feature>
<feature type="transmembrane region" description="Helical" evidence="10">
    <location>
        <begin position="241"/>
        <end position="263"/>
    </location>
</feature>
<evidence type="ECO:0000256" key="2">
    <source>
        <dbReference type="ARBA" id="ARBA00022475"/>
    </source>
</evidence>
<dbReference type="Gene3D" id="1.20.1070.10">
    <property type="entry name" value="Rhodopsin 7-helix transmembrane proteins"/>
    <property type="match status" value="1"/>
</dbReference>
<keyword evidence="13" id="KW-1185">Reference proteome</keyword>
<dbReference type="InterPro" id="IPR050569">
    <property type="entry name" value="TAAR"/>
</dbReference>
<evidence type="ECO:0000256" key="7">
    <source>
        <dbReference type="ARBA" id="ARBA00023170"/>
    </source>
</evidence>
<evidence type="ECO:0000313" key="13">
    <source>
        <dbReference type="Proteomes" id="UP001163046"/>
    </source>
</evidence>
<comment type="caution">
    <text evidence="12">The sequence shown here is derived from an EMBL/GenBank/DDBJ whole genome shotgun (WGS) entry which is preliminary data.</text>
</comment>
<dbReference type="GO" id="GO:0005886">
    <property type="term" value="C:plasma membrane"/>
    <property type="evidence" value="ECO:0007669"/>
    <property type="project" value="UniProtKB-SubCell"/>
</dbReference>
<evidence type="ECO:0000256" key="8">
    <source>
        <dbReference type="ARBA" id="ARBA00023224"/>
    </source>
</evidence>
<organism evidence="12 13">
    <name type="scientific">Desmophyllum pertusum</name>
    <dbReference type="NCBI Taxonomy" id="174260"/>
    <lineage>
        <taxon>Eukaryota</taxon>
        <taxon>Metazoa</taxon>
        <taxon>Cnidaria</taxon>
        <taxon>Anthozoa</taxon>
        <taxon>Hexacorallia</taxon>
        <taxon>Scleractinia</taxon>
        <taxon>Caryophylliina</taxon>
        <taxon>Caryophylliidae</taxon>
        <taxon>Desmophyllum</taxon>
    </lineage>
</organism>
<comment type="subcellular location">
    <subcellularLocation>
        <location evidence="1">Cell membrane</location>
        <topology evidence="1">Multi-pass membrane protein</topology>
    </subcellularLocation>
</comment>
<evidence type="ECO:0000256" key="6">
    <source>
        <dbReference type="ARBA" id="ARBA00023136"/>
    </source>
</evidence>
<protein>
    <recommendedName>
        <fullName evidence="11">G-protein coupled receptors family 1 profile domain-containing protein</fullName>
    </recommendedName>
</protein>
<dbReference type="EMBL" id="MU826827">
    <property type="protein sequence ID" value="KAJ7374587.1"/>
    <property type="molecule type" value="Genomic_DNA"/>
</dbReference>
<keyword evidence="5 9" id="KW-0297">G-protein coupled receptor</keyword>
<reference evidence="12" key="1">
    <citation type="submission" date="2023-01" db="EMBL/GenBank/DDBJ databases">
        <title>Genome assembly of the deep-sea coral Lophelia pertusa.</title>
        <authorList>
            <person name="Herrera S."/>
            <person name="Cordes E."/>
        </authorList>
    </citation>
    <scope>NUCLEOTIDE SEQUENCE</scope>
    <source>
        <strain evidence="12">USNM1676648</strain>
        <tissue evidence="12">Polyp</tissue>
    </source>
</reference>
<feature type="transmembrane region" description="Helical" evidence="10">
    <location>
        <begin position="68"/>
        <end position="88"/>
    </location>
</feature>
<keyword evidence="6 10" id="KW-0472">Membrane</keyword>
<evidence type="ECO:0000256" key="4">
    <source>
        <dbReference type="ARBA" id="ARBA00022989"/>
    </source>
</evidence>
<evidence type="ECO:0000256" key="10">
    <source>
        <dbReference type="SAM" id="Phobius"/>
    </source>
</evidence>
<dbReference type="Pfam" id="PF00001">
    <property type="entry name" value="7tm_1"/>
    <property type="match status" value="2"/>
</dbReference>
<evidence type="ECO:0000256" key="9">
    <source>
        <dbReference type="RuleBase" id="RU000688"/>
    </source>
</evidence>
<proteinExistence type="inferred from homology"/>
<dbReference type="PRINTS" id="PR00237">
    <property type="entry name" value="GPCRRHODOPSN"/>
</dbReference>
<accession>A0A9W9Z3V6</accession>
<feature type="transmembrane region" description="Helical" evidence="10">
    <location>
        <begin position="25"/>
        <end position="56"/>
    </location>
</feature>
<keyword evidence="4 10" id="KW-1133">Transmembrane helix</keyword>
<evidence type="ECO:0000256" key="3">
    <source>
        <dbReference type="ARBA" id="ARBA00022692"/>
    </source>
</evidence>
<keyword evidence="8 9" id="KW-0807">Transducer</keyword>
<dbReference type="CDD" id="cd00637">
    <property type="entry name" value="7tm_classA_rhodopsin-like"/>
    <property type="match status" value="1"/>
</dbReference>
<dbReference type="OrthoDB" id="5989708at2759"/>
<feature type="transmembrane region" description="Helical" evidence="10">
    <location>
        <begin position="114"/>
        <end position="132"/>
    </location>
</feature>
<dbReference type="PROSITE" id="PS00237">
    <property type="entry name" value="G_PROTEIN_RECEP_F1_1"/>
    <property type="match status" value="1"/>
</dbReference>
<keyword evidence="7 9" id="KW-0675">Receptor</keyword>
<gene>
    <name evidence="12" type="ORF">OS493_004925</name>
</gene>
<dbReference type="PANTHER" id="PTHR24249">
    <property type="entry name" value="HISTAMINE RECEPTOR-RELATED G-PROTEIN COUPLED RECEPTOR"/>
    <property type="match status" value="1"/>
</dbReference>
<sequence>MNTSDLNCPLDITNKFYSSPHFRRFYFPLAVINCVIDGCLPITSVGGSALLIVAFIKFPQLRDVPSNFLLASQAVSDLLIGLLVQPLLTARHVSFLLGKCLITQSIFWKGFTSYWSYALLFASCLNICLITIDRYICIVHSLRYQTLVTDERVIKAITVSWLFSLAFAIQGVPFLPETLTSLKTIVRVFSVIPPLLLVFTTFFCYSKMAKIARRHKRQIQTQMNVIQGPTEQDFQSTKTTLLMVGVIFLCYVPAVIVVLGVYANNNLALLEAIKPFVITLAFLTSSINPLVYYVRSRKIRRYVWKVLKCE</sequence>
<dbReference type="InterPro" id="IPR000276">
    <property type="entry name" value="GPCR_Rhodpsn"/>
</dbReference>
<dbReference type="AlphaFoldDB" id="A0A9W9Z3V6"/>
<keyword evidence="2" id="KW-1003">Cell membrane</keyword>
<dbReference type="SUPFAM" id="SSF81321">
    <property type="entry name" value="Family A G protein-coupled receptor-like"/>
    <property type="match status" value="1"/>
</dbReference>